<sequence>MRAMISELPGGPESLKLMEVPSAPVGKGQVRIAVHAAGVNFPDTLIIADKYQFKPPRPFAPGHEVAGDVTEVGEGVTAYKVGDRVIGMIGHGGYATEVVADESQLLPMPKNMSYEDGAAFTMTYGTSYYALKQRSSYKPGETLLVTGASGGVGLTAVELGSLMGLKVIAAVGSDEKMEICRRYGATMFVNYAKEKMRDKVKELTGGAGADIIYDAVGGDAFDEAIRCIAWYGRLLVVGFAAGRIPSLPANLALLKSCDVRGVFYGAWRAREPVEARKNFEELLAWYAQGKLKPHISMRFPLEKGAEAMNALLSRKATGKVVLTMG</sequence>
<comment type="similarity">
    <text evidence="2">Belongs to the zinc-containing alcohol dehydrogenase family.</text>
</comment>
<protein>
    <submittedName>
        <fullName evidence="4">NADPH2:quinone reductase</fullName>
    </submittedName>
</protein>
<dbReference type="InterPro" id="IPR011032">
    <property type="entry name" value="GroES-like_sf"/>
</dbReference>
<name>A0A1T4KUI8_9HYPH</name>
<dbReference type="InterPro" id="IPR051397">
    <property type="entry name" value="Zn-ADH-like_protein"/>
</dbReference>
<keyword evidence="1" id="KW-0560">Oxidoreductase</keyword>
<dbReference type="Gene3D" id="3.90.180.10">
    <property type="entry name" value="Medium-chain alcohol dehydrogenases, catalytic domain"/>
    <property type="match status" value="1"/>
</dbReference>
<keyword evidence="2" id="KW-0862">Zinc</keyword>
<dbReference type="Gene3D" id="3.40.50.720">
    <property type="entry name" value="NAD(P)-binding Rossmann-like Domain"/>
    <property type="match status" value="1"/>
</dbReference>
<keyword evidence="5" id="KW-1185">Reference proteome</keyword>
<dbReference type="SUPFAM" id="SSF51735">
    <property type="entry name" value="NAD(P)-binding Rossmann-fold domains"/>
    <property type="match status" value="1"/>
</dbReference>
<evidence type="ECO:0000259" key="3">
    <source>
        <dbReference type="SMART" id="SM00829"/>
    </source>
</evidence>
<dbReference type="InterPro" id="IPR036291">
    <property type="entry name" value="NAD(P)-bd_dom_sf"/>
</dbReference>
<dbReference type="PROSITE" id="PS00059">
    <property type="entry name" value="ADH_ZINC"/>
    <property type="match status" value="1"/>
</dbReference>
<evidence type="ECO:0000256" key="1">
    <source>
        <dbReference type="ARBA" id="ARBA00023002"/>
    </source>
</evidence>
<evidence type="ECO:0000313" key="4">
    <source>
        <dbReference type="EMBL" id="SJZ46081.1"/>
    </source>
</evidence>
<organism evidence="4 5">
    <name type="scientific">Enhydrobacter aerosaccus</name>
    <dbReference type="NCBI Taxonomy" id="225324"/>
    <lineage>
        <taxon>Bacteria</taxon>
        <taxon>Pseudomonadati</taxon>
        <taxon>Pseudomonadota</taxon>
        <taxon>Alphaproteobacteria</taxon>
        <taxon>Hyphomicrobiales</taxon>
        <taxon>Enhydrobacter</taxon>
    </lineage>
</organism>
<accession>A0A1T4KUI8</accession>
<dbReference type="OrthoDB" id="4190732at2"/>
<dbReference type="Proteomes" id="UP000190092">
    <property type="component" value="Unassembled WGS sequence"/>
</dbReference>
<dbReference type="RefSeq" id="WP_085932829.1">
    <property type="nucleotide sequence ID" value="NZ_FUWJ01000001.1"/>
</dbReference>
<reference evidence="5" key="1">
    <citation type="submission" date="2017-02" db="EMBL/GenBank/DDBJ databases">
        <authorList>
            <person name="Varghese N."/>
            <person name="Submissions S."/>
        </authorList>
    </citation>
    <scope>NUCLEOTIDE SEQUENCE [LARGE SCALE GENOMIC DNA]</scope>
    <source>
        <strain evidence="5">ATCC 27094</strain>
    </source>
</reference>
<feature type="domain" description="Enoyl reductase (ER)" evidence="3">
    <location>
        <begin position="10"/>
        <end position="322"/>
    </location>
</feature>
<dbReference type="GO" id="GO:0008270">
    <property type="term" value="F:zinc ion binding"/>
    <property type="evidence" value="ECO:0007669"/>
    <property type="project" value="InterPro"/>
</dbReference>
<dbReference type="EMBL" id="FUWJ01000001">
    <property type="protein sequence ID" value="SJZ46081.1"/>
    <property type="molecule type" value="Genomic_DNA"/>
</dbReference>
<dbReference type="PANTHER" id="PTHR43677">
    <property type="entry name" value="SHORT-CHAIN DEHYDROGENASE/REDUCTASE"/>
    <property type="match status" value="1"/>
</dbReference>
<comment type="cofactor">
    <cofactor evidence="2">
        <name>Zn(2+)</name>
        <dbReference type="ChEBI" id="CHEBI:29105"/>
    </cofactor>
</comment>
<dbReference type="AlphaFoldDB" id="A0A1T4KUI8"/>
<dbReference type="GO" id="GO:0016616">
    <property type="term" value="F:oxidoreductase activity, acting on the CH-OH group of donors, NAD or NADP as acceptor"/>
    <property type="evidence" value="ECO:0007669"/>
    <property type="project" value="UniProtKB-ARBA"/>
</dbReference>
<dbReference type="Pfam" id="PF08240">
    <property type="entry name" value="ADH_N"/>
    <property type="match status" value="1"/>
</dbReference>
<dbReference type="CDD" id="cd08241">
    <property type="entry name" value="QOR1"/>
    <property type="match status" value="1"/>
</dbReference>
<evidence type="ECO:0000256" key="2">
    <source>
        <dbReference type="RuleBase" id="RU361277"/>
    </source>
</evidence>
<dbReference type="SUPFAM" id="SSF50129">
    <property type="entry name" value="GroES-like"/>
    <property type="match status" value="1"/>
</dbReference>
<dbReference type="InterPro" id="IPR020843">
    <property type="entry name" value="ER"/>
</dbReference>
<dbReference type="STRING" id="225324.SAMN02745126_01164"/>
<dbReference type="InterPro" id="IPR013154">
    <property type="entry name" value="ADH-like_N"/>
</dbReference>
<dbReference type="Pfam" id="PF00107">
    <property type="entry name" value="ADH_zinc_N"/>
    <property type="match status" value="1"/>
</dbReference>
<dbReference type="InterPro" id="IPR013149">
    <property type="entry name" value="ADH-like_C"/>
</dbReference>
<evidence type="ECO:0000313" key="5">
    <source>
        <dbReference type="Proteomes" id="UP000190092"/>
    </source>
</evidence>
<dbReference type="SMART" id="SM00829">
    <property type="entry name" value="PKS_ER"/>
    <property type="match status" value="1"/>
</dbReference>
<keyword evidence="2" id="KW-0479">Metal-binding</keyword>
<gene>
    <name evidence="4" type="ORF">SAMN02745126_01164</name>
</gene>
<dbReference type="PANTHER" id="PTHR43677:SF4">
    <property type="entry name" value="QUINONE OXIDOREDUCTASE-LIKE PROTEIN 2"/>
    <property type="match status" value="1"/>
</dbReference>
<dbReference type="InterPro" id="IPR002328">
    <property type="entry name" value="ADH_Zn_CS"/>
</dbReference>
<proteinExistence type="inferred from homology"/>